<sequence length="358" mass="39387">MNMMTAISTAIASPTAAPTLAASRVPEIDVVDRYRCAKAALQQVSIELDDAHEKVSDIHGHRPAALIAWRNYSAIGGSEIEAMRERLLAAGEDPQMVEEEYNAARKRYRAAIQAGKAWDKRADLEVLTRRAEASRKEFAACQDALKALSPSTSEGALSLLDVIRENVEGFESIEPWEISLLAKANRFLQSAVPLSAKQSIDRDQMELLKAREGEGLAQAFRGLESDICDLTRMARLAELQLQKAIGDLRYENGICVEAPDTEDAELATFAVSLLTEKVRELEGEWYRLFNEGVAAARNGGPPVAGRLRELVERWLMHQELCGLIIEKKAAAPFRVASRSFATWSAHASHSATDLPDTS</sequence>
<dbReference type="Proteomes" id="UP000051936">
    <property type="component" value="Unassembled WGS sequence"/>
</dbReference>
<reference evidence="1 2" key="1">
    <citation type="submission" date="2015-09" db="EMBL/GenBank/DDBJ databases">
        <title>Draft Genome Sequence of Bradyrhizobium manausense Strain BR 3351T, a Novel Symbiotic Nitrogen-Fixing Alphaproteobacterium Isolated from Brazilian Amazon Rain Forest.</title>
        <authorList>
            <person name="De Araujo J.L."/>
            <person name="Zilli J.E."/>
        </authorList>
    </citation>
    <scope>NUCLEOTIDE SEQUENCE [LARGE SCALE GENOMIC DNA]</scope>
    <source>
        <strain evidence="1 2">BR3351</strain>
    </source>
</reference>
<organism evidence="1 2">
    <name type="scientific">Bradyrhizobium manausense</name>
    <dbReference type="NCBI Taxonomy" id="989370"/>
    <lineage>
        <taxon>Bacteria</taxon>
        <taxon>Pseudomonadati</taxon>
        <taxon>Pseudomonadota</taxon>
        <taxon>Alphaproteobacteria</taxon>
        <taxon>Hyphomicrobiales</taxon>
        <taxon>Nitrobacteraceae</taxon>
        <taxon>Bradyrhizobium</taxon>
    </lineage>
</organism>
<dbReference type="EMBL" id="LJYG01000108">
    <property type="protein sequence ID" value="KRQ03330.1"/>
    <property type="molecule type" value="Genomic_DNA"/>
</dbReference>
<proteinExistence type="predicted"/>
<dbReference type="AlphaFoldDB" id="A0A0R3D7G5"/>
<name>A0A0R3D7G5_9BRAD</name>
<keyword evidence="2" id="KW-1185">Reference proteome</keyword>
<accession>A0A0R3D7G5</accession>
<evidence type="ECO:0000313" key="1">
    <source>
        <dbReference type="EMBL" id="KRQ03330.1"/>
    </source>
</evidence>
<evidence type="ECO:0000313" key="2">
    <source>
        <dbReference type="Proteomes" id="UP000051936"/>
    </source>
</evidence>
<protein>
    <submittedName>
        <fullName evidence="1">Uncharacterized protein</fullName>
    </submittedName>
</protein>
<gene>
    <name evidence="1" type="ORF">AOQ71_31905</name>
</gene>
<comment type="caution">
    <text evidence="1">The sequence shown here is derived from an EMBL/GenBank/DDBJ whole genome shotgun (WGS) entry which is preliminary data.</text>
</comment>